<sequence>MDPEFYWGNPGNSQGSSFQLNNNGKETGRTGETCDCRSLFLETRRVGLGLVRVIYIMMEIGGCSAAPLYHRGDEYSRRVRSYFAIAFFDHINLVYGTISEFCTMSGCPDMTGPGLRTYLWFDDKGKKTRVAAPQYIDYVMTFTQKTISDESIFPTKYANEFPSSFESIVRKILRLLFHVLAHLYHCHFREVVLLNLHAHLNCVFAHLTLFNHRFQLIDLKETEILQDLVVALKVLSDDTETSQQAAEYDKSHSESLSAFEGGGGTSSHSCAKDTETETNKAVCSDVNEVGDVEERIHLKADLILDKDKDVKCVDESSTARSCTEQIVH</sequence>
<dbReference type="InterPro" id="IPR036703">
    <property type="entry name" value="MOB_kinase_act_sf"/>
</dbReference>
<gene>
    <name evidence="3" type="ORF">TPSB3V08_LOCUS4182</name>
</gene>
<name>A0A7R9CZA2_TIMPO</name>
<dbReference type="Gene3D" id="1.20.140.30">
    <property type="entry name" value="MOB kinase activator"/>
    <property type="match status" value="1"/>
</dbReference>
<feature type="compositionally biased region" description="Polar residues" evidence="2">
    <location>
        <begin position="10"/>
        <end position="24"/>
    </location>
</feature>
<evidence type="ECO:0000313" key="3">
    <source>
        <dbReference type="EMBL" id="CAD7403726.1"/>
    </source>
</evidence>
<reference evidence="3" key="1">
    <citation type="submission" date="2020-11" db="EMBL/GenBank/DDBJ databases">
        <authorList>
            <person name="Tran Van P."/>
        </authorList>
    </citation>
    <scope>NUCLEOTIDE SEQUENCE</scope>
</reference>
<dbReference type="Pfam" id="PF03637">
    <property type="entry name" value="Mob1_phocein"/>
    <property type="match status" value="1"/>
</dbReference>
<feature type="region of interest" description="Disordered" evidence="2">
    <location>
        <begin position="243"/>
        <end position="273"/>
    </location>
</feature>
<dbReference type="SUPFAM" id="SSF101152">
    <property type="entry name" value="Mob1/phocein"/>
    <property type="match status" value="1"/>
</dbReference>
<dbReference type="InterPro" id="IPR005301">
    <property type="entry name" value="MOB_kinase_act_fam"/>
</dbReference>
<dbReference type="AlphaFoldDB" id="A0A7R9CZA2"/>
<keyword evidence="1" id="KW-0862">Zinc</keyword>
<dbReference type="PANTHER" id="PTHR22599">
    <property type="entry name" value="MPS ONE BINDER KINASE ACTIVATOR-LIKE MOB"/>
    <property type="match status" value="1"/>
</dbReference>
<feature type="binding site" evidence="1">
    <location>
        <position position="102"/>
    </location>
    <ligand>
        <name>Zn(2+)</name>
        <dbReference type="ChEBI" id="CHEBI:29105"/>
    </ligand>
</feature>
<evidence type="ECO:0000256" key="2">
    <source>
        <dbReference type="SAM" id="MobiDB-lite"/>
    </source>
</evidence>
<proteinExistence type="predicted"/>
<dbReference type="EMBL" id="OD001963">
    <property type="protein sequence ID" value="CAD7403726.1"/>
    <property type="molecule type" value="Genomic_DNA"/>
</dbReference>
<feature type="binding site" evidence="1">
    <location>
        <position position="107"/>
    </location>
    <ligand>
        <name>Zn(2+)</name>
        <dbReference type="ChEBI" id="CHEBI:29105"/>
    </ligand>
</feature>
<feature type="binding site" evidence="1">
    <location>
        <position position="187"/>
    </location>
    <ligand>
        <name>Zn(2+)</name>
        <dbReference type="ChEBI" id="CHEBI:29105"/>
    </ligand>
</feature>
<evidence type="ECO:0008006" key="4">
    <source>
        <dbReference type="Google" id="ProtNLM"/>
    </source>
</evidence>
<feature type="binding site" evidence="1">
    <location>
        <position position="182"/>
    </location>
    <ligand>
        <name>Zn(2+)</name>
        <dbReference type="ChEBI" id="CHEBI:29105"/>
    </ligand>
</feature>
<feature type="region of interest" description="Disordered" evidence="2">
    <location>
        <begin position="1"/>
        <end position="24"/>
    </location>
</feature>
<evidence type="ECO:0000256" key="1">
    <source>
        <dbReference type="PIRSR" id="PIRSR605301-1"/>
    </source>
</evidence>
<keyword evidence="1" id="KW-0479">Metal-binding</keyword>
<protein>
    <recommendedName>
        <fullName evidence="4">MOB kinase activator-like 2</fullName>
    </recommendedName>
</protein>
<dbReference type="SMART" id="SM01388">
    <property type="entry name" value="Mob1_phocein"/>
    <property type="match status" value="1"/>
</dbReference>
<accession>A0A7R9CZA2</accession>
<organism evidence="3">
    <name type="scientific">Timema poppense</name>
    <name type="common">Walking stick</name>
    <dbReference type="NCBI Taxonomy" id="170557"/>
    <lineage>
        <taxon>Eukaryota</taxon>
        <taxon>Metazoa</taxon>
        <taxon>Ecdysozoa</taxon>
        <taxon>Arthropoda</taxon>
        <taxon>Hexapoda</taxon>
        <taxon>Insecta</taxon>
        <taxon>Pterygota</taxon>
        <taxon>Neoptera</taxon>
        <taxon>Polyneoptera</taxon>
        <taxon>Phasmatodea</taxon>
        <taxon>Timematodea</taxon>
        <taxon>Timematoidea</taxon>
        <taxon>Timematidae</taxon>
        <taxon>Timema</taxon>
    </lineage>
</organism>